<dbReference type="InterPro" id="IPR047151">
    <property type="entry name" value="RNZ2-like"/>
</dbReference>
<reference evidence="11 12" key="1">
    <citation type="journal article" date="2013" name="BMC Genomics">
        <title>Comparative genomics of parasitic silkworm microsporidia reveal an association between genome expansion and host adaptation.</title>
        <authorList>
            <person name="Pan G."/>
            <person name="Xu J."/>
            <person name="Li T."/>
            <person name="Xia Q."/>
            <person name="Liu S.L."/>
            <person name="Zhang G."/>
            <person name="Li S."/>
            <person name="Li C."/>
            <person name="Liu H."/>
            <person name="Yang L."/>
            <person name="Liu T."/>
            <person name="Zhang X."/>
            <person name="Wu Z."/>
            <person name="Fan W."/>
            <person name="Dang X."/>
            <person name="Xiang H."/>
            <person name="Tao M."/>
            <person name="Li Y."/>
            <person name="Hu J."/>
            <person name="Li Z."/>
            <person name="Lin L."/>
            <person name="Luo J."/>
            <person name="Geng L."/>
            <person name="Wang L."/>
            <person name="Long M."/>
            <person name="Wan Y."/>
            <person name="He N."/>
            <person name="Zhang Z."/>
            <person name="Lu C."/>
            <person name="Keeling P.J."/>
            <person name="Wang J."/>
            <person name="Xiang Z."/>
            <person name="Zhou Z."/>
        </authorList>
    </citation>
    <scope>NUCLEOTIDE SEQUENCE [LARGE SCALE GENOMIC DNA]</scope>
    <source>
        <strain evidence="12">CQ1 / CVCC 102059</strain>
    </source>
</reference>
<evidence type="ECO:0000256" key="8">
    <source>
        <dbReference type="ARBA" id="ARBA00022759"/>
    </source>
</evidence>
<comment type="catalytic activity">
    <reaction evidence="1">
        <text>Endonucleolytic cleavage of RNA, removing extra 3' nucleotides from tRNA precursor, generating 3' termini of tRNAs. A 3'-hydroxy group is left at the tRNA terminus and a 5'-phosphoryl group is left at the trailer molecule.</text>
        <dbReference type="EC" id="3.1.26.11"/>
    </reaction>
</comment>
<protein>
    <recommendedName>
        <fullName evidence="4">ribonuclease Z</fullName>
        <ecNumber evidence="4">3.1.26.11</ecNumber>
    </recommendedName>
</protein>
<dbReference type="PANTHER" id="PTHR12553">
    <property type="entry name" value="ZINC PHOSPHODIESTERASE ELAC PROTEIN 2"/>
    <property type="match status" value="1"/>
</dbReference>
<evidence type="ECO:0000256" key="4">
    <source>
        <dbReference type="ARBA" id="ARBA00012477"/>
    </source>
</evidence>
<evidence type="ECO:0000256" key="6">
    <source>
        <dbReference type="ARBA" id="ARBA00022722"/>
    </source>
</evidence>
<dbReference type="EMBL" id="KB909022">
    <property type="protein sequence ID" value="EOB13208.1"/>
    <property type="molecule type" value="Genomic_DNA"/>
</dbReference>
<dbReference type="GO" id="GO:1990180">
    <property type="term" value="P:mitochondrial tRNA 3'-end processing"/>
    <property type="evidence" value="ECO:0007669"/>
    <property type="project" value="TreeGrafter"/>
</dbReference>
<keyword evidence="10" id="KW-0862">Zinc</keyword>
<accession>R0MK86</accession>
<evidence type="ECO:0000256" key="9">
    <source>
        <dbReference type="ARBA" id="ARBA00022801"/>
    </source>
</evidence>
<keyword evidence="9" id="KW-0378">Hydrolase</keyword>
<evidence type="ECO:0000256" key="5">
    <source>
        <dbReference type="ARBA" id="ARBA00022694"/>
    </source>
</evidence>
<evidence type="ECO:0000256" key="7">
    <source>
        <dbReference type="ARBA" id="ARBA00022723"/>
    </source>
</evidence>
<dbReference type="HOGENOM" id="CLU_742055_0_0_1"/>
<dbReference type="VEuPathDB" id="MicrosporidiaDB:NBO_114g0004"/>
<sequence>MRTCSKTKESDCGKGKRKKKENGLVKNILINHKNKIIKKLQGLCINSGDEIIFKNGFKIKSVKSKKYVQVKNELINNSLTFLGTGCALPSKYRNVSSVLYNIEDTLILFDVGEDTFSQLNRIYGHLDILKKIKFIFISHSHADHCLGIINLLKVIKHNVVVIAPNALIDFLSIYNYKNVEFYDTTPTKEVEPKFNEFFNTSQKCCKSNLDNIVKELGGLENVYETIMRDYVFKIEVGDFIFNVCGVEHNLDSCSVSLVYKNKIKISYSGDTRPSFIFAIMSKDSDALIHESTFNGNNLDKAIKTKHSTVQEANIIYEFSKSKTLFLTHFSQRYPKGFITIYRGIPCMDFYRYVLNESTFDKNKINNFLKTLDF</sequence>
<proteinExistence type="inferred from homology"/>
<dbReference type="STRING" id="578461.R0MK86"/>
<organism evidence="11 12">
    <name type="scientific">Nosema bombycis (strain CQ1 / CVCC 102059)</name>
    <name type="common">Microsporidian parasite</name>
    <name type="synonym">Pebrine of silkworm</name>
    <dbReference type="NCBI Taxonomy" id="578461"/>
    <lineage>
        <taxon>Eukaryota</taxon>
        <taxon>Fungi</taxon>
        <taxon>Fungi incertae sedis</taxon>
        <taxon>Microsporidia</taxon>
        <taxon>Nosematidae</taxon>
        <taxon>Nosema</taxon>
    </lineage>
</organism>
<dbReference type="CDD" id="cd07718">
    <property type="entry name" value="RNaseZ_ELAC1_ELAC2-C-term-like_MBL-fold"/>
    <property type="match status" value="1"/>
</dbReference>
<gene>
    <name evidence="11" type="primary">RNZ2</name>
    <name evidence="11" type="ORF">NBO_114g0004</name>
</gene>
<dbReference type="GO" id="GO:0046872">
    <property type="term" value="F:metal ion binding"/>
    <property type="evidence" value="ECO:0007669"/>
    <property type="project" value="UniProtKB-KW"/>
</dbReference>
<dbReference type="Gene3D" id="3.60.15.10">
    <property type="entry name" value="Ribonuclease Z/Hydroxyacylglutathione hydrolase-like"/>
    <property type="match status" value="1"/>
</dbReference>
<evidence type="ECO:0000313" key="12">
    <source>
        <dbReference type="Proteomes" id="UP000016927"/>
    </source>
</evidence>
<dbReference type="GO" id="GO:0042781">
    <property type="term" value="F:3'-tRNA processing endoribonuclease activity"/>
    <property type="evidence" value="ECO:0007669"/>
    <property type="project" value="UniProtKB-EC"/>
</dbReference>
<dbReference type="PANTHER" id="PTHR12553:SF49">
    <property type="entry name" value="ZINC PHOSPHODIESTERASE ELAC PROTEIN 2"/>
    <property type="match status" value="1"/>
</dbReference>
<comment type="similarity">
    <text evidence="3">Belongs to the RNase Z family.</text>
</comment>
<dbReference type="InterPro" id="IPR036866">
    <property type="entry name" value="RibonucZ/Hydroxyglut_hydro"/>
</dbReference>
<keyword evidence="12" id="KW-1185">Reference proteome</keyword>
<comment type="cofactor">
    <cofactor evidence="2">
        <name>Zn(2+)</name>
        <dbReference type="ChEBI" id="CHEBI:29105"/>
    </cofactor>
</comment>
<dbReference type="OMA" id="SMADEEW"/>
<evidence type="ECO:0000256" key="2">
    <source>
        <dbReference type="ARBA" id="ARBA00001947"/>
    </source>
</evidence>
<dbReference type="Pfam" id="PF23023">
    <property type="entry name" value="Anti-Pycsar_Apyc1"/>
    <property type="match status" value="1"/>
</dbReference>
<dbReference type="GO" id="GO:0005739">
    <property type="term" value="C:mitochondrion"/>
    <property type="evidence" value="ECO:0007669"/>
    <property type="project" value="TreeGrafter"/>
</dbReference>
<keyword evidence="6" id="KW-0540">Nuclease</keyword>
<keyword evidence="8" id="KW-0255">Endonuclease</keyword>
<dbReference type="AlphaFoldDB" id="R0MK86"/>
<dbReference type="OrthoDB" id="527344at2759"/>
<name>R0MK86_NOSB1</name>
<dbReference type="SUPFAM" id="SSF56281">
    <property type="entry name" value="Metallo-hydrolase/oxidoreductase"/>
    <property type="match status" value="1"/>
</dbReference>
<evidence type="ECO:0000256" key="10">
    <source>
        <dbReference type="ARBA" id="ARBA00022833"/>
    </source>
</evidence>
<dbReference type="Proteomes" id="UP000016927">
    <property type="component" value="Unassembled WGS sequence"/>
</dbReference>
<evidence type="ECO:0000313" key="11">
    <source>
        <dbReference type="EMBL" id="EOB13208.1"/>
    </source>
</evidence>
<keyword evidence="5" id="KW-0819">tRNA processing</keyword>
<evidence type="ECO:0000256" key="1">
    <source>
        <dbReference type="ARBA" id="ARBA00000402"/>
    </source>
</evidence>
<evidence type="ECO:0000256" key="3">
    <source>
        <dbReference type="ARBA" id="ARBA00007823"/>
    </source>
</evidence>
<dbReference type="EC" id="3.1.26.11" evidence="4"/>
<keyword evidence="7" id="KW-0479">Metal-binding</keyword>